<reference evidence="2" key="1">
    <citation type="submission" date="2020-02" db="EMBL/GenBank/DDBJ databases">
        <authorList>
            <person name="Meier V. D."/>
        </authorList>
    </citation>
    <scope>NUCLEOTIDE SEQUENCE</scope>
    <source>
        <strain evidence="2">AVDCRST_MAG11</strain>
    </source>
</reference>
<protein>
    <submittedName>
        <fullName evidence="2">MBL-fold metallo-hydrolase superfamily</fullName>
    </submittedName>
</protein>
<feature type="compositionally biased region" description="Basic and acidic residues" evidence="1">
    <location>
        <begin position="225"/>
        <end position="248"/>
    </location>
</feature>
<feature type="compositionally biased region" description="Basic and acidic residues" evidence="1">
    <location>
        <begin position="102"/>
        <end position="113"/>
    </location>
</feature>
<accession>A0A6J4KHK2</accession>
<evidence type="ECO:0000256" key="1">
    <source>
        <dbReference type="SAM" id="MobiDB-lite"/>
    </source>
</evidence>
<feature type="compositionally biased region" description="Basic residues" evidence="1">
    <location>
        <begin position="184"/>
        <end position="214"/>
    </location>
</feature>
<dbReference type="GO" id="GO:0016787">
    <property type="term" value="F:hydrolase activity"/>
    <property type="evidence" value="ECO:0007669"/>
    <property type="project" value="UniProtKB-KW"/>
</dbReference>
<feature type="compositionally biased region" description="Basic residues" evidence="1">
    <location>
        <begin position="288"/>
        <end position="305"/>
    </location>
</feature>
<feature type="compositionally biased region" description="Basic residues" evidence="1">
    <location>
        <begin position="249"/>
        <end position="263"/>
    </location>
</feature>
<sequence length="324" mass="37599">GHRYRKHHVTPRLPAIRGGGGRGGLARTARAVRRRAGATGLESARPRAGHPTRRGGRPDRRAEAPRQRQHPEWVGRQRRGAHRPRRRRAGRQRHRRAQGGRCRRDAQPRADHPRRQHALALRPHRRERVAARARRRHHRAREHAPPAVGGHARRGLGLHLPEVARRRDRDHPDRGRADTPAQRVRGRARALRARAHRHRPVGPPRRRGRPARGRHVVERPVPIHRLLDRRQHRRDDPRDRAEPRPRLRDHAHRARPRRGRQPRRSPAVPRYARRDSRPRGGAQGAGAHGRRSRRRAADRHVRRRLGARDHPAGVLHPPRLQGRV</sequence>
<feature type="compositionally biased region" description="Basic residues" evidence="1">
    <location>
        <begin position="1"/>
        <end position="10"/>
    </location>
</feature>
<feature type="region of interest" description="Disordered" evidence="1">
    <location>
        <begin position="1"/>
        <end position="324"/>
    </location>
</feature>
<evidence type="ECO:0000313" key="2">
    <source>
        <dbReference type="EMBL" id="CAA9305197.1"/>
    </source>
</evidence>
<gene>
    <name evidence="2" type="ORF">AVDCRST_MAG11-1107</name>
</gene>
<dbReference type="EMBL" id="CADCTU010000251">
    <property type="protein sequence ID" value="CAA9305197.1"/>
    <property type="molecule type" value="Genomic_DNA"/>
</dbReference>
<feature type="compositionally biased region" description="Basic and acidic residues" evidence="1">
    <location>
        <begin position="56"/>
        <end position="75"/>
    </location>
</feature>
<keyword evidence="2" id="KW-0378">Hydrolase</keyword>
<organism evidence="2">
    <name type="scientific">uncultured Gemmatimonadaceae bacterium</name>
    <dbReference type="NCBI Taxonomy" id="246130"/>
    <lineage>
        <taxon>Bacteria</taxon>
        <taxon>Pseudomonadati</taxon>
        <taxon>Gemmatimonadota</taxon>
        <taxon>Gemmatimonadia</taxon>
        <taxon>Gemmatimonadales</taxon>
        <taxon>Gemmatimonadaceae</taxon>
        <taxon>environmental samples</taxon>
    </lineage>
</organism>
<feature type="non-terminal residue" evidence="2">
    <location>
        <position position="1"/>
    </location>
</feature>
<feature type="compositionally biased region" description="Basic residues" evidence="1">
    <location>
        <begin position="76"/>
        <end position="98"/>
    </location>
</feature>
<proteinExistence type="predicted"/>
<feature type="compositionally biased region" description="Basic and acidic residues" evidence="1">
    <location>
        <begin position="162"/>
        <end position="177"/>
    </location>
</feature>
<name>A0A6J4KHK2_9BACT</name>
<feature type="non-terminal residue" evidence="2">
    <location>
        <position position="324"/>
    </location>
</feature>
<feature type="compositionally biased region" description="Basic residues" evidence="1">
    <location>
        <begin position="114"/>
        <end position="141"/>
    </location>
</feature>
<dbReference type="AlphaFoldDB" id="A0A6J4KHK2"/>